<dbReference type="Gene3D" id="2.40.160.20">
    <property type="match status" value="1"/>
</dbReference>
<gene>
    <name evidence="2" type="ORF">DET45_10528</name>
</gene>
<feature type="chain" id="PRO_5016330702" evidence="1">
    <location>
        <begin position="22"/>
        <end position="236"/>
    </location>
</feature>
<proteinExistence type="predicted"/>
<accession>A0A317QB88</accession>
<dbReference type="PANTHER" id="PTHR36920:SF1">
    <property type="entry name" value="OUTER MEMBRANE PROTEIN W"/>
    <property type="match status" value="1"/>
</dbReference>
<sequence>MKKSAIAASVVLGLLATPAMAEFNADNFSVNVGAISVMPDDSSSSLNVVESLAGLPAGTTGVNVNTNTQLGLTFDYKLNTNWTLELVAATPFSHDVYATGALAGLKVGKVKHLPPTLLAQYHFDLANDAIDPFVGFGVNYTTFFDEQASSELVGALTGLGAVTASDSVTLALKDSWGYALQAGVNVAISDNWGLHFMVSKMDIDTDADVRINNATAQRVNVDIDPYVAMAGIRYRF</sequence>
<dbReference type="PANTHER" id="PTHR36920">
    <property type="match status" value="1"/>
</dbReference>
<feature type="signal peptide" evidence="1">
    <location>
        <begin position="1"/>
        <end position="21"/>
    </location>
</feature>
<dbReference type="OrthoDB" id="9807574at2"/>
<name>A0A317QB88_9GAMM</name>
<organism evidence="2 3">
    <name type="scientific">Pseudidiomarina maritima</name>
    <dbReference type="NCBI Taxonomy" id="519453"/>
    <lineage>
        <taxon>Bacteria</taxon>
        <taxon>Pseudomonadati</taxon>
        <taxon>Pseudomonadota</taxon>
        <taxon>Gammaproteobacteria</taxon>
        <taxon>Alteromonadales</taxon>
        <taxon>Idiomarinaceae</taxon>
        <taxon>Pseudidiomarina</taxon>
    </lineage>
</organism>
<dbReference type="Pfam" id="PF03922">
    <property type="entry name" value="OmpW"/>
    <property type="match status" value="1"/>
</dbReference>
<evidence type="ECO:0000313" key="2">
    <source>
        <dbReference type="EMBL" id="PWW13683.1"/>
    </source>
</evidence>
<dbReference type="GO" id="GO:0019867">
    <property type="term" value="C:outer membrane"/>
    <property type="evidence" value="ECO:0007669"/>
    <property type="project" value="InterPro"/>
</dbReference>
<reference evidence="2 3" key="1">
    <citation type="submission" date="2018-05" db="EMBL/GenBank/DDBJ databases">
        <title>Freshwater and sediment microbial communities from various areas in North America, analyzing microbe dynamics in response to fracking.</title>
        <authorList>
            <person name="Lamendella R."/>
        </authorList>
    </citation>
    <scope>NUCLEOTIDE SEQUENCE [LARGE SCALE GENOMIC DNA]</scope>
    <source>
        <strain evidence="2 3">125B1</strain>
    </source>
</reference>
<comment type="caution">
    <text evidence="2">The sequence shown here is derived from an EMBL/GenBank/DDBJ whole genome shotgun (WGS) entry which is preliminary data.</text>
</comment>
<dbReference type="RefSeq" id="WP_110075666.1">
    <property type="nucleotide sequence ID" value="NZ_QGTT01000005.1"/>
</dbReference>
<dbReference type="InterPro" id="IPR011250">
    <property type="entry name" value="OMP/PagP_B-barrel"/>
</dbReference>
<evidence type="ECO:0000256" key="1">
    <source>
        <dbReference type="SAM" id="SignalP"/>
    </source>
</evidence>
<dbReference type="AlphaFoldDB" id="A0A317QB88"/>
<dbReference type="Proteomes" id="UP000246964">
    <property type="component" value="Unassembled WGS sequence"/>
</dbReference>
<keyword evidence="3" id="KW-1185">Reference proteome</keyword>
<dbReference type="SUPFAM" id="SSF56925">
    <property type="entry name" value="OMPA-like"/>
    <property type="match status" value="1"/>
</dbReference>
<dbReference type="EMBL" id="QGTT01000005">
    <property type="protein sequence ID" value="PWW13683.1"/>
    <property type="molecule type" value="Genomic_DNA"/>
</dbReference>
<evidence type="ECO:0000313" key="3">
    <source>
        <dbReference type="Proteomes" id="UP000246964"/>
    </source>
</evidence>
<keyword evidence="1" id="KW-0732">Signal</keyword>
<protein>
    <submittedName>
        <fullName evidence="2">Outer membrane protein</fullName>
    </submittedName>
</protein>
<dbReference type="InterPro" id="IPR005618">
    <property type="entry name" value="OMPW"/>
</dbReference>
<dbReference type="GO" id="GO:0055085">
    <property type="term" value="P:transmembrane transport"/>
    <property type="evidence" value="ECO:0007669"/>
    <property type="project" value="TreeGrafter"/>
</dbReference>